<protein>
    <submittedName>
        <fullName evidence="1">Uncharacterized protein</fullName>
    </submittedName>
</protein>
<sequence length="39" mass="4253">MDLHDELPPAVPAKELPALADDHHALTARRLDTPKVAAR</sequence>
<accession>A0ABU0NJV3</accession>
<organism evidence="1 2">
    <name type="scientific">Streptomyces rishiriensis</name>
    <dbReference type="NCBI Taxonomy" id="68264"/>
    <lineage>
        <taxon>Bacteria</taxon>
        <taxon>Bacillati</taxon>
        <taxon>Actinomycetota</taxon>
        <taxon>Actinomycetes</taxon>
        <taxon>Kitasatosporales</taxon>
        <taxon>Streptomycetaceae</taxon>
        <taxon>Streptomyces</taxon>
    </lineage>
</organism>
<dbReference type="Proteomes" id="UP001230654">
    <property type="component" value="Unassembled WGS sequence"/>
</dbReference>
<gene>
    <name evidence="1" type="ORF">QF030_001171</name>
</gene>
<proteinExistence type="predicted"/>
<dbReference type="EMBL" id="JAUSWV010000002">
    <property type="protein sequence ID" value="MDQ0578993.1"/>
    <property type="molecule type" value="Genomic_DNA"/>
</dbReference>
<comment type="caution">
    <text evidence="1">The sequence shown here is derived from an EMBL/GenBank/DDBJ whole genome shotgun (WGS) entry which is preliminary data.</text>
</comment>
<reference evidence="1 2" key="1">
    <citation type="submission" date="2023-07" db="EMBL/GenBank/DDBJ databases">
        <title>Comparative genomics of wheat-associated soil bacteria to identify genetic determinants of phenazine resistance.</title>
        <authorList>
            <person name="Mouncey N."/>
        </authorList>
    </citation>
    <scope>NUCLEOTIDE SEQUENCE [LARGE SCALE GENOMIC DNA]</scope>
    <source>
        <strain evidence="1 2">B2I6</strain>
    </source>
</reference>
<keyword evidence="2" id="KW-1185">Reference proteome</keyword>
<name>A0ABU0NJV3_STRRH</name>
<evidence type="ECO:0000313" key="2">
    <source>
        <dbReference type="Proteomes" id="UP001230654"/>
    </source>
</evidence>
<evidence type="ECO:0000313" key="1">
    <source>
        <dbReference type="EMBL" id="MDQ0578993.1"/>
    </source>
</evidence>